<evidence type="ECO:0000256" key="8">
    <source>
        <dbReference type="ARBA" id="ARBA00023004"/>
    </source>
</evidence>
<dbReference type="InterPro" id="IPR058240">
    <property type="entry name" value="rSAM_sf"/>
</dbReference>
<dbReference type="InterPro" id="IPR012838">
    <property type="entry name" value="PFL1_activating"/>
</dbReference>
<dbReference type="InterPro" id="IPR013785">
    <property type="entry name" value="Aldolase_TIM"/>
</dbReference>
<dbReference type="InterPro" id="IPR001989">
    <property type="entry name" value="Radical_activat_CS"/>
</dbReference>
<evidence type="ECO:0000256" key="7">
    <source>
        <dbReference type="ARBA" id="ARBA00023002"/>
    </source>
</evidence>
<dbReference type="InterPro" id="IPR012839">
    <property type="entry name" value="Organic_radical_activase"/>
</dbReference>
<protein>
    <recommendedName>
        <fullName evidence="3 10">Pyruvate formate-lyase-activating enzyme</fullName>
        <ecNumber evidence="10">1.97.1.4</ecNumber>
    </recommendedName>
</protein>
<proteinExistence type="inferred from homology"/>
<keyword evidence="6 10" id="KW-0479">Metal-binding</keyword>
<evidence type="ECO:0000313" key="14">
    <source>
        <dbReference type="Proteomes" id="UP001602370"/>
    </source>
</evidence>
<accession>A0ABW6XW49</accession>
<dbReference type="InterPro" id="IPR007197">
    <property type="entry name" value="rSAM"/>
</dbReference>
<dbReference type="Pfam" id="PF04055">
    <property type="entry name" value="Radical_SAM"/>
    <property type="match status" value="1"/>
</dbReference>
<dbReference type="GO" id="GO:0043365">
    <property type="term" value="F:[formate-C-acetyltransferase]-activating enzyme activity"/>
    <property type="evidence" value="ECO:0007669"/>
    <property type="project" value="UniProtKB-EC"/>
</dbReference>
<keyword evidence="7 10" id="KW-0560">Oxidoreductase</keyword>
<evidence type="ECO:0000256" key="2">
    <source>
        <dbReference type="ARBA" id="ARBA00009777"/>
    </source>
</evidence>
<dbReference type="CDD" id="cd01335">
    <property type="entry name" value="Radical_SAM"/>
    <property type="match status" value="1"/>
</dbReference>
<comment type="caution">
    <text evidence="13">The sequence shown here is derived from an EMBL/GenBank/DDBJ whole genome shotgun (WGS) entry which is preliminary data.</text>
</comment>
<comment type="function">
    <text evidence="1 10">Activation of pyruvate formate-lyase under anaerobic conditions by generation of an organic free radical, using S-adenosylmethionine and reduced flavodoxin as cosubstrates to produce 5'-deoxy-adenosine.</text>
</comment>
<comment type="subcellular location">
    <subcellularLocation>
        <location evidence="10">Cytoplasm</location>
    </subcellularLocation>
</comment>
<feature type="compositionally biased region" description="Low complexity" evidence="11">
    <location>
        <begin position="1"/>
        <end position="32"/>
    </location>
</feature>
<evidence type="ECO:0000256" key="10">
    <source>
        <dbReference type="RuleBase" id="RU362053"/>
    </source>
</evidence>
<dbReference type="SFLD" id="SFLDG01066">
    <property type="entry name" value="organic_radical-activating_enz"/>
    <property type="match status" value="1"/>
</dbReference>
<dbReference type="Proteomes" id="UP001602370">
    <property type="component" value="Unassembled WGS sequence"/>
</dbReference>
<dbReference type="PANTHER" id="PTHR30352:SF5">
    <property type="entry name" value="PYRUVATE FORMATE-LYASE 1-ACTIVATING ENZYME"/>
    <property type="match status" value="1"/>
</dbReference>
<keyword evidence="5 10" id="KW-0949">S-adenosyl-L-methionine</keyword>
<reference evidence="13 14" key="1">
    <citation type="submission" date="2024-10" db="EMBL/GenBank/DDBJ databases">
        <title>The Natural Products Discovery Center: Release of the First 8490 Sequenced Strains for Exploring Actinobacteria Biosynthetic Diversity.</title>
        <authorList>
            <person name="Kalkreuter E."/>
            <person name="Kautsar S.A."/>
            <person name="Yang D."/>
            <person name="Bader C.D."/>
            <person name="Teijaro C.N."/>
            <person name="Fluegel L."/>
            <person name="Davis C.M."/>
            <person name="Simpson J.R."/>
            <person name="Lauterbach L."/>
            <person name="Steele A.D."/>
            <person name="Gui C."/>
            <person name="Meng S."/>
            <person name="Li G."/>
            <person name="Viehrig K."/>
            <person name="Ye F."/>
            <person name="Su P."/>
            <person name="Kiefer A.F."/>
            <person name="Nichols A."/>
            <person name="Cepeda A.J."/>
            <person name="Yan W."/>
            <person name="Fan B."/>
            <person name="Jiang Y."/>
            <person name="Adhikari A."/>
            <person name="Zheng C.-J."/>
            <person name="Schuster L."/>
            <person name="Cowan T.M."/>
            <person name="Smanski M.J."/>
            <person name="Chevrette M.G."/>
            <person name="De Carvalho L.P.S."/>
            <person name="Shen B."/>
        </authorList>
    </citation>
    <scope>NUCLEOTIDE SEQUENCE [LARGE SCALE GENOMIC DNA]</scope>
    <source>
        <strain evidence="13 14">NPDC012605</strain>
    </source>
</reference>
<dbReference type="PIRSF" id="PIRSF000371">
    <property type="entry name" value="PFL_act_enz"/>
    <property type="match status" value="1"/>
</dbReference>
<evidence type="ECO:0000256" key="5">
    <source>
        <dbReference type="ARBA" id="ARBA00022691"/>
    </source>
</evidence>
<dbReference type="NCBIfam" id="TIGR02493">
    <property type="entry name" value="PFLA"/>
    <property type="match status" value="1"/>
</dbReference>
<keyword evidence="9 10" id="KW-0411">Iron-sulfur</keyword>
<evidence type="ECO:0000259" key="12">
    <source>
        <dbReference type="PROSITE" id="PS51918"/>
    </source>
</evidence>
<gene>
    <name evidence="13" type="primary">pflA</name>
    <name evidence="13" type="ORF">ACFY8C_25880</name>
</gene>
<dbReference type="SFLD" id="SFLDS00029">
    <property type="entry name" value="Radical_SAM"/>
    <property type="match status" value="1"/>
</dbReference>
<evidence type="ECO:0000256" key="6">
    <source>
        <dbReference type="ARBA" id="ARBA00022723"/>
    </source>
</evidence>
<evidence type="ECO:0000256" key="1">
    <source>
        <dbReference type="ARBA" id="ARBA00003141"/>
    </source>
</evidence>
<dbReference type="Gene3D" id="3.20.20.70">
    <property type="entry name" value="Aldolase class I"/>
    <property type="match status" value="1"/>
</dbReference>
<evidence type="ECO:0000256" key="3">
    <source>
        <dbReference type="ARBA" id="ARBA00021356"/>
    </source>
</evidence>
<evidence type="ECO:0000256" key="9">
    <source>
        <dbReference type="ARBA" id="ARBA00023014"/>
    </source>
</evidence>
<feature type="region of interest" description="Disordered" evidence="11">
    <location>
        <begin position="1"/>
        <end position="44"/>
    </location>
</feature>
<name>A0ABW6XW49_9ACTN</name>
<comment type="similarity">
    <text evidence="2 10">Belongs to the organic radical-activating enzymes family.</text>
</comment>
<comment type="catalytic activity">
    <reaction evidence="10">
        <text>glycyl-[formate C-acetyltransferase] + reduced [flavodoxin] + S-adenosyl-L-methionine = glycin-2-yl radical-[formate C-acetyltransferase] + semiquinone [flavodoxin] + 5'-deoxyadenosine + L-methionine + H(+)</text>
        <dbReference type="Rhea" id="RHEA:19225"/>
        <dbReference type="Rhea" id="RHEA-COMP:10622"/>
        <dbReference type="Rhea" id="RHEA-COMP:12190"/>
        <dbReference type="Rhea" id="RHEA-COMP:12191"/>
        <dbReference type="Rhea" id="RHEA-COMP:14480"/>
        <dbReference type="ChEBI" id="CHEBI:15378"/>
        <dbReference type="ChEBI" id="CHEBI:17319"/>
        <dbReference type="ChEBI" id="CHEBI:29947"/>
        <dbReference type="ChEBI" id="CHEBI:32722"/>
        <dbReference type="ChEBI" id="CHEBI:57618"/>
        <dbReference type="ChEBI" id="CHEBI:57844"/>
        <dbReference type="ChEBI" id="CHEBI:59789"/>
        <dbReference type="ChEBI" id="CHEBI:140311"/>
        <dbReference type="EC" id="1.97.1.4"/>
    </reaction>
</comment>
<keyword evidence="13" id="KW-0670">Pyruvate</keyword>
<dbReference type="InterPro" id="IPR034457">
    <property type="entry name" value="Organic_radical-activating"/>
</dbReference>
<sequence length="276" mass="29110">MTSLAIAPATPPTTTAATPVSPAATPAAAATRRPAEGSVHSWDVSTGVDGPGTRFVTFLSGCPLTCLYCHNPDTWKMRNGTRTSADAVIAEAGKYVRFISASGGGATVSGGEPLLQPVFTGELLHRMKHELGLHTALDTSGFLGVRAPDALLRDTDLVLLDIKAWDPATYKKVTGRPLAPTLDFARRLADLGQEVHVRFVLVPGLTDAPADVEGVAAFAGGLGNVSRVDILPFHKLGEGKWQALAMPFTLHDTPSPTPERVAEVREVFRAHGLHAV</sequence>
<dbReference type="PROSITE" id="PS01087">
    <property type="entry name" value="RADICAL_ACTIVATING"/>
    <property type="match status" value="1"/>
</dbReference>
<keyword evidence="10" id="KW-0963">Cytoplasm</keyword>
<comment type="cofactor">
    <cofactor evidence="10">
        <name>[4Fe-4S] cluster</name>
        <dbReference type="ChEBI" id="CHEBI:49883"/>
    </cofactor>
    <text evidence="10">Binds 1 [4Fe-4S] cluster. The cluster is coordinated with 3 cysteines and an exchangeable S-adenosyl-L-methionine.</text>
</comment>
<evidence type="ECO:0000256" key="4">
    <source>
        <dbReference type="ARBA" id="ARBA00022485"/>
    </source>
</evidence>
<dbReference type="RefSeq" id="WP_030315536.1">
    <property type="nucleotide sequence ID" value="NZ_JBIBDZ010000008.1"/>
</dbReference>
<dbReference type="PROSITE" id="PS51918">
    <property type="entry name" value="RADICAL_SAM"/>
    <property type="match status" value="1"/>
</dbReference>
<keyword evidence="8 10" id="KW-0408">Iron</keyword>
<feature type="domain" description="Radical SAM core" evidence="12">
    <location>
        <begin position="48"/>
        <end position="274"/>
    </location>
</feature>
<organism evidence="13 14">
    <name type="scientific">Streptomyces flavochromogenes</name>
    <dbReference type="NCBI Taxonomy" id="68199"/>
    <lineage>
        <taxon>Bacteria</taxon>
        <taxon>Bacillati</taxon>
        <taxon>Actinomycetota</taxon>
        <taxon>Actinomycetes</taxon>
        <taxon>Kitasatosporales</taxon>
        <taxon>Streptomycetaceae</taxon>
        <taxon>Streptomyces</taxon>
    </lineage>
</organism>
<dbReference type="SUPFAM" id="SSF102114">
    <property type="entry name" value="Radical SAM enzymes"/>
    <property type="match status" value="1"/>
</dbReference>
<evidence type="ECO:0000313" key="13">
    <source>
        <dbReference type="EMBL" id="MFF5921751.1"/>
    </source>
</evidence>
<dbReference type="EMBL" id="JBIBDZ010000008">
    <property type="protein sequence ID" value="MFF5921751.1"/>
    <property type="molecule type" value="Genomic_DNA"/>
</dbReference>
<keyword evidence="4 10" id="KW-0004">4Fe-4S</keyword>
<keyword evidence="14" id="KW-1185">Reference proteome</keyword>
<evidence type="ECO:0000256" key="11">
    <source>
        <dbReference type="SAM" id="MobiDB-lite"/>
    </source>
</evidence>
<dbReference type="EC" id="1.97.1.4" evidence="10"/>
<dbReference type="PANTHER" id="PTHR30352">
    <property type="entry name" value="PYRUVATE FORMATE-LYASE-ACTIVATING ENZYME"/>
    <property type="match status" value="1"/>
</dbReference>